<dbReference type="PANTHER" id="PTHR21039:SF0">
    <property type="entry name" value="HISTIDINOL-PHOSPHATASE"/>
    <property type="match status" value="1"/>
</dbReference>
<reference evidence="11 12" key="1">
    <citation type="journal article" date="2010" name="Stand. Genomic Sci.">
        <title>Complete genome sequence of Spirochaeta smaragdinae type strain (SEBR 4228).</title>
        <authorList>
            <person name="Mavromatis K."/>
            <person name="Yasawong M."/>
            <person name="Chertkov O."/>
            <person name="Lapidus A."/>
            <person name="Lucas S."/>
            <person name="Nolan M."/>
            <person name="Del Rio T.G."/>
            <person name="Tice H."/>
            <person name="Cheng J.F."/>
            <person name="Pitluck S."/>
            <person name="Liolios K."/>
            <person name="Ivanova N."/>
            <person name="Tapia R."/>
            <person name="Han C."/>
            <person name="Bruce D."/>
            <person name="Goodwin L."/>
            <person name="Pati A."/>
            <person name="Chen A."/>
            <person name="Palaniappan K."/>
            <person name="Land M."/>
            <person name="Hauser L."/>
            <person name="Chang Y.J."/>
            <person name="Jeffries C.D."/>
            <person name="Detter J.C."/>
            <person name="Rohde M."/>
            <person name="Brambilla E."/>
            <person name="Spring S."/>
            <person name="Goker M."/>
            <person name="Sikorski J."/>
            <person name="Woyke T."/>
            <person name="Bristow J."/>
            <person name="Eisen J.A."/>
            <person name="Markowitz V."/>
            <person name="Hugenholtz P."/>
            <person name="Klenk H.P."/>
            <person name="Kyrpides N.C."/>
        </authorList>
    </citation>
    <scope>NUCLEOTIDE SEQUENCE [LARGE SCALE GENOMIC DNA]</scope>
    <source>
        <strain evidence="12">DSM 11293 / JCM 15392 / SEBR 4228</strain>
    </source>
</reference>
<gene>
    <name evidence="11" type="ordered locus">Spirs_1490</name>
</gene>
<dbReference type="PANTHER" id="PTHR21039">
    <property type="entry name" value="HISTIDINOL PHOSPHATASE-RELATED"/>
    <property type="match status" value="1"/>
</dbReference>
<dbReference type="EC" id="3.1.3.15" evidence="3 8"/>
<name>E1R582_SEDSS</name>
<dbReference type="OrthoDB" id="9775255at2"/>
<protein>
    <recommendedName>
        <fullName evidence="3 8">Histidinol-phosphatase</fullName>
        <shortName evidence="8">HolPase</shortName>
        <ecNumber evidence="3 8">3.1.3.15</ecNumber>
    </recommendedName>
</protein>
<dbReference type="eggNOG" id="COG1387">
    <property type="taxonomic scope" value="Bacteria"/>
</dbReference>
<evidence type="ECO:0000313" key="11">
    <source>
        <dbReference type="EMBL" id="ADK80617.1"/>
    </source>
</evidence>
<evidence type="ECO:0000256" key="5">
    <source>
        <dbReference type="ARBA" id="ARBA00022801"/>
    </source>
</evidence>
<evidence type="ECO:0000313" key="12">
    <source>
        <dbReference type="Proteomes" id="UP000002318"/>
    </source>
</evidence>
<dbReference type="RefSeq" id="WP_013254081.1">
    <property type="nucleotide sequence ID" value="NC_014364.1"/>
</dbReference>
<dbReference type="EMBL" id="CP002116">
    <property type="protein sequence ID" value="ADK80617.1"/>
    <property type="molecule type" value="Genomic_DNA"/>
</dbReference>
<dbReference type="STRING" id="573413.Spirs_1490"/>
<feature type="domain" description="PHP" evidence="10">
    <location>
        <begin position="4"/>
        <end position="156"/>
    </location>
</feature>
<sequence>MNNYHTHTKRCQHAEGSVMDYALQAKKEKSSVLGMSDHTPLPDGRWPHMRMALSELEEYIAEIEAAAEALPELRILKGVECEWSPEYIGFYQEELLGKHSFDYLIGAVHWFPHHGEWLYIGDADTPPRLVSYARHMAKTIESGLFTFIAHPDGFGLGYNQWDENARACSLDIIASAEACALPLEINGYGLRKKKVTSPTGALRRPYPLDEFWQLASGTKIQAVCNSDAHKPSDLFSSVDQARALAEEFSVPVIDPFER</sequence>
<evidence type="ECO:0000256" key="6">
    <source>
        <dbReference type="ARBA" id="ARBA00023102"/>
    </source>
</evidence>
<accession>E1R582</accession>
<evidence type="ECO:0000256" key="3">
    <source>
        <dbReference type="ARBA" id="ARBA00013085"/>
    </source>
</evidence>
<comment type="catalytic activity">
    <reaction evidence="7 8">
        <text>L-histidinol phosphate + H2O = L-histidinol + phosphate</text>
        <dbReference type="Rhea" id="RHEA:14465"/>
        <dbReference type="ChEBI" id="CHEBI:15377"/>
        <dbReference type="ChEBI" id="CHEBI:43474"/>
        <dbReference type="ChEBI" id="CHEBI:57699"/>
        <dbReference type="ChEBI" id="CHEBI:57980"/>
        <dbReference type="EC" id="3.1.3.15"/>
    </reaction>
</comment>
<dbReference type="Proteomes" id="UP000002318">
    <property type="component" value="Chromosome"/>
</dbReference>
<dbReference type="UniPathway" id="UPA00031">
    <property type="reaction ID" value="UER00013"/>
</dbReference>
<evidence type="ECO:0000256" key="8">
    <source>
        <dbReference type="RuleBase" id="RU366003"/>
    </source>
</evidence>
<evidence type="ECO:0000256" key="1">
    <source>
        <dbReference type="ARBA" id="ARBA00004970"/>
    </source>
</evidence>
<keyword evidence="12" id="KW-1185">Reference proteome</keyword>
<evidence type="ECO:0000259" key="10">
    <source>
        <dbReference type="Pfam" id="PF02811"/>
    </source>
</evidence>
<keyword evidence="6 8" id="KW-0368">Histidine biosynthesis</keyword>
<dbReference type="AlphaFoldDB" id="E1R582"/>
<evidence type="ECO:0000256" key="4">
    <source>
        <dbReference type="ARBA" id="ARBA00022605"/>
    </source>
</evidence>
<dbReference type="GO" id="GO:0004401">
    <property type="term" value="F:histidinol-phosphatase activity"/>
    <property type="evidence" value="ECO:0007669"/>
    <property type="project" value="UniProtKB-UniRule"/>
</dbReference>
<comment type="similarity">
    <text evidence="2 8">Belongs to the PHP hydrolase family. HisK subfamily.</text>
</comment>
<dbReference type="SUPFAM" id="SSF89550">
    <property type="entry name" value="PHP domain-like"/>
    <property type="match status" value="1"/>
</dbReference>
<keyword evidence="9" id="KW-0175">Coiled coil</keyword>
<dbReference type="InterPro" id="IPR016195">
    <property type="entry name" value="Pol/histidinol_Pase-like"/>
</dbReference>
<proteinExistence type="inferred from homology"/>
<feature type="coiled-coil region" evidence="9">
    <location>
        <begin position="49"/>
        <end position="76"/>
    </location>
</feature>
<evidence type="ECO:0000256" key="9">
    <source>
        <dbReference type="SAM" id="Coils"/>
    </source>
</evidence>
<comment type="pathway">
    <text evidence="1 8">Amino-acid biosynthesis; L-histidine biosynthesis; L-histidine from 5-phospho-alpha-D-ribose 1-diphosphate: step 8/9.</text>
</comment>
<dbReference type="Gene3D" id="3.20.20.140">
    <property type="entry name" value="Metal-dependent hydrolases"/>
    <property type="match status" value="1"/>
</dbReference>
<dbReference type="KEGG" id="ssm:Spirs_1490"/>
<dbReference type="GO" id="GO:0000105">
    <property type="term" value="P:L-histidine biosynthetic process"/>
    <property type="evidence" value="ECO:0007669"/>
    <property type="project" value="UniProtKB-UniRule"/>
</dbReference>
<dbReference type="Pfam" id="PF02811">
    <property type="entry name" value="PHP"/>
    <property type="match status" value="1"/>
</dbReference>
<dbReference type="InterPro" id="IPR010140">
    <property type="entry name" value="Histidinol_P_phosphatase_HisJ"/>
</dbReference>
<keyword evidence="5 8" id="KW-0378">Hydrolase</keyword>
<keyword evidence="4 8" id="KW-0028">Amino-acid biosynthesis</keyword>
<dbReference type="HOGENOM" id="CLU_054611_1_0_12"/>
<organism evidence="11 12">
    <name type="scientific">Sediminispirochaeta smaragdinae (strain DSM 11293 / JCM 15392 / SEBR 4228)</name>
    <name type="common">Spirochaeta smaragdinae</name>
    <dbReference type="NCBI Taxonomy" id="573413"/>
    <lineage>
        <taxon>Bacteria</taxon>
        <taxon>Pseudomonadati</taxon>
        <taxon>Spirochaetota</taxon>
        <taxon>Spirochaetia</taxon>
        <taxon>Spirochaetales</taxon>
        <taxon>Spirochaetaceae</taxon>
        <taxon>Sediminispirochaeta</taxon>
    </lineage>
</organism>
<dbReference type="GO" id="GO:0005737">
    <property type="term" value="C:cytoplasm"/>
    <property type="evidence" value="ECO:0007669"/>
    <property type="project" value="TreeGrafter"/>
</dbReference>
<evidence type="ECO:0000256" key="7">
    <source>
        <dbReference type="ARBA" id="ARBA00049158"/>
    </source>
</evidence>
<dbReference type="InterPro" id="IPR004013">
    <property type="entry name" value="PHP_dom"/>
</dbReference>
<evidence type="ECO:0000256" key="2">
    <source>
        <dbReference type="ARBA" id="ARBA00009152"/>
    </source>
</evidence>